<evidence type="ECO:0000313" key="3">
    <source>
        <dbReference type="Proteomes" id="UP000603940"/>
    </source>
</evidence>
<feature type="chain" id="PRO_5046541338" evidence="1">
    <location>
        <begin position="20"/>
        <end position="180"/>
    </location>
</feature>
<evidence type="ECO:0000313" key="2">
    <source>
        <dbReference type="EMBL" id="MBC9175420.1"/>
    </source>
</evidence>
<comment type="caution">
    <text evidence="2">The sequence shown here is derived from an EMBL/GenBank/DDBJ whole genome shotgun (WGS) entry which is preliminary data.</text>
</comment>
<accession>A0ABR7R108</accession>
<dbReference type="RefSeq" id="WP_187776585.1">
    <property type="nucleotide sequence ID" value="NZ_JACTUZ010000001.1"/>
</dbReference>
<feature type="signal peptide" evidence="1">
    <location>
        <begin position="1"/>
        <end position="19"/>
    </location>
</feature>
<protein>
    <submittedName>
        <fullName evidence="2">Uncharacterized protein</fullName>
    </submittedName>
</protein>
<dbReference type="Proteomes" id="UP000603940">
    <property type="component" value="Unassembled WGS sequence"/>
</dbReference>
<name>A0ABR7R108_9PROT</name>
<keyword evidence="1" id="KW-0732">Signal</keyword>
<sequence>MKHIAAAFALCLTAGATQAAPLRDNATGLAVDPPPGYTVKAEAPDRQHASSFSVKRAGETATGCQIGFTRVAGNARRSQPEINAMIGSAAGQEAGRATLASVYDVTESATVQLGDVSALLFLASFKRHPKLPPEALNIRTLFAILETPRGRTSIVCAAQKGEFASRRPEFEAVVRGTTPP</sequence>
<dbReference type="EMBL" id="JACTUZ010000001">
    <property type="protein sequence ID" value="MBC9175420.1"/>
    <property type="molecule type" value="Genomic_DNA"/>
</dbReference>
<organism evidence="2 3">
    <name type="scientific">Pseudoroseomonas ludipueritiae</name>
    <dbReference type="NCBI Taxonomy" id="198093"/>
    <lineage>
        <taxon>Bacteria</taxon>
        <taxon>Pseudomonadati</taxon>
        <taxon>Pseudomonadota</taxon>
        <taxon>Alphaproteobacteria</taxon>
        <taxon>Acetobacterales</taxon>
        <taxon>Acetobacteraceae</taxon>
        <taxon>Pseudoroseomonas</taxon>
    </lineage>
</organism>
<gene>
    <name evidence="2" type="ORF">IBL25_00500</name>
</gene>
<reference evidence="2 3" key="1">
    <citation type="journal article" date="2009" name="Int. J. Syst. Evol. Microbiol.">
        <title>Transfer of Teichococcus ludipueritiae and Muricoccus roseus to the genus Roseomonas, as Roseomonas ludipueritiae comb. nov. and Roseomonas rosea comb. nov., respectively, and emended description of the genus Roseomonas.</title>
        <authorList>
            <person name="Sanchez-Porro C."/>
            <person name="Gallego V."/>
            <person name="Busse H.J."/>
            <person name="Kampfer P."/>
            <person name="Ventosa A."/>
        </authorList>
    </citation>
    <scope>NUCLEOTIDE SEQUENCE [LARGE SCALE GENOMIC DNA]</scope>
    <source>
        <strain evidence="2 3">DSM 14915</strain>
    </source>
</reference>
<evidence type="ECO:0000256" key="1">
    <source>
        <dbReference type="SAM" id="SignalP"/>
    </source>
</evidence>
<proteinExistence type="predicted"/>
<keyword evidence="3" id="KW-1185">Reference proteome</keyword>